<gene>
    <name evidence="3" type="ORF">OI18_06585</name>
</gene>
<evidence type="ECO:0000256" key="1">
    <source>
        <dbReference type="SAM" id="Coils"/>
    </source>
</evidence>
<name>A0A0C1L6Y6_9BACT</name>
<comment type="caution">
    <text evidence="3">The sequence shown here is derived from an EMBL/GenBank/DDBJ whole genome shotgun (WGS) entry which is preliminary data.</text>
</comment>
<evidence type="ECO:0000259" key="2">
    <source>
        <dbReference type="SMART" id="SM00880"/>
    </source>
</evidence>
<dbReference type="InterPro" id="IPR007899">
    <property type="entry name" value="CHAD_dom"/>
</dbReference>
<proteinExistence type="predicted"/>
<dbReference type="OrthoDB" id="676869at2"/>
<accession>A0A0C1L6Y6</accession>
<evidence type="ECO:0000313" key="3">
    <source>
        <dbReference type="EMBL" id="KIC95281.1"/>
    </source>
</evidence>
<feature type="coiled-coil region" evidence="1">
    <location>
        <begin position="238"/>
        <end position="265"/>
    </location>
</feature>
<reference evidence="3 4" key="1">
    <citation type="submission" date="2014-11" db="EMBL/GenBank/DDBJ databases">
        <title>Genome sequence of Flavihumibacter solisilvae 3-3.</title>
        <authorList>
            <person name="Zhou G."/>
            <person name="Li M."/>
            <person name="Wang G."/>
        </authorList>
    </citation>
    <scope>NUCLEOTIDE SEQUENCE [LARGE SCALE GENOMIC DNA]</scope>
    <source>
        <strain evidence="3 4">3-3</strain>
    </source>
</reference>
<dbReference type="Pfam" id="PF05235">
    <property type="entry name" value="CHAD"/>
    <property type="match status" value="1"/>
</dbReference>
<keyword evidence="1" id="KW-0175">Coiled coil</keyword>
<organism evidence="3 4">
    <name type="scientific">Flavihumibacter solisilvae</name>
    <dbReference type="NCBI Taxonomy" id="1349421"/>
    <lineage>
        <taxon>Bacteria</taxon>
        <taxon>Pseudomonadati</taxon>
        <taxon>Bacteroidota</taxon>
        <taxon>Chitinophagia</taxon>
        <taxon>Chitinophagales</taxon>
        <taxon>Chitinophagaceae</taxon>
        <taxon>Flavihumibacter</taxon>
    </lineage>
</organism>
<evidence type="ECO:0000313" key="4">
    <source>
        <dbReference type="Proteomes" id="UP000031408"/>
    </source>
</evidence>
<dbReference type="AlphaFoldDB" id="A0A0C1L6Y6"/>
<protein>
    <recommendedName>
        <fullName evidence="2">CHAD domain-containing protein</fullName>
    </recommendedName>
</protein>
<sequence>MAAKSPSGLGQTCTDKLHELRKEMIHEQEKEAIHKFRVTYKKMRALFRMMDVLEKGQGIKIKKGWKKIYRAAGAVRDNQLMQEMAAQQFGRKSLAEFLEGQEILHSKNLAAVLDDVDPGKMDFQQWKHPAEKDYDFYFHEMISVWMLQVLEPLYDDNLHALRKILKDIMYNKAWLDEMEVEPSALLTLLPADEIDRVQKLLGDNQDRVVQTNFIRKIAVLPILSRDSQMLEDWIQQSFNKSKADRHEIEKNIRALTAQFSAANRKAYLKS</sequence>
<dbReference type="PANTHER" id="PTHR39339:SF1">
    <property type="entry name" value="CHAD DOMAIN-CONTAINING PROTEIN"/>
    <property type="match status" value="1"/>
</dbReference>
<keyword evidence="4" id="KW-1185">Reference proteome</keyword>
<dbReference type="SMART" id="SM00880">
    <property type="entry name" value="CHAD"/>
    <property type="match status" value="1"/>
</dbReference>
<dbReference type="RefSeq" id="WP_039138279.1">
    <property type="nucleotide sequence ID" value="NZ_JSVC01000007.1"/>
</dbReference>
<dbReference type="EMBL" id="JSVC01000007">
    <property type="protein sequence ID" value="KIC95281.1"/>
    <property type="molecule type" value="Genomic_DNA"/>
</dbReference>
<feature type="domain" description="CHAD" evidence="2">
    <location>
        <begin position="9"/>
        <end position="249"/>
    </location>
</feature>
<dbReference type="PANTHER" id="PTHR39339">
    <property type="entry name" value="SLR1444 PROTEIN"/>
    <property type="match status" value="1"/>
</dbReference>
<dbReference type="STRING" id="1349421.OI18_06585"/>
<dbReference type="Gene3D" id="1.40.20.10">
    <property type="entry name" value="CHAD domain"/>
    <property type="match status" value="2"/>
</dbReference>
<dbReference type="InterPro" id="IPR038186">
    <property type="entry name" value="CHAD_dom_sf"/>
</dbReference>
<dbReference type="Proteomes" id="UP000031408">
    <property type="component" value="Unassembled WGS sequence"/>
</dbReference>